<evidence type="ECO:0000256" key="3">
    <source>
        <dbReference type="SAM" id="MobiDB-lite"/>
    </source>
</evidence>
<dbReference type="PROSITE" id="PS50011">
    <property type="entry name" value="PROTEIN_KINASE_DOM"/>
    <property type="match status" value="1"/>
</dbReference>
<dbReference type="PANTHER" id="PTHR24055">
    <property type="entry name" value="MITOGEN-ACTIVATED PROTEIN KINASE"/>
    <property type="match status" value="1"/>
</dbReference>
<dbReference type="Gene3D" id="1.10.510.10">
    <property type="entry name" value="Transferase(Phosphotransferase) domain 1"/>
    <property type="match status" value="1"/>
</dbReference>
<feature type="region of interest" description="Disordered" evidence="3">
    <location>
        <begin position="321"/>
        <end position="345"/>
    </location>
</feature>
<feature type="region of interest" description="Disordered" evidence="3">
    <location>
        <begin position="646"/>
        <end position="685"/>
    </location>
</feature>
<evidence type="ECO:0000313" key="5">
    <source>
        <dbReference type="EMBL" id="GLI68679.1"/>
    </source>
</evidence>
<proteinExistence type="predicted"/>
<feature type="region of interest" description="Disordered" evidence="3">
    <location>
        <begin position="519"/>
        <end position="556"/>
    </location>
</feature>
<dbReference type="EMBL" id="BSDZ01000080">
    <property type="protein sequence ID" value="GLI68679.1"/>
    <property type="molecule type" value="Genomic_DNA"/>
</dbReference>
<feature type="region of interest" description="Disordered" evidence="3">
    <location>
        <begin position="402"/>
        <end position="441"/>
    </location>
</feature>
<feature type="compositionally biased region" description="Basic and acidic residues" evidence="3">
    <location>
        <begin position="540"/>
        <end position="549"/>
    </location>
</feature>
<dbReference type="SMART" id="SM00220">
    <property type="entry name" value="S_TKc"/>
    <property type="match status" value="1"/>
</dbReference>
<gene>
    <name evidence="5" type="ORF">VaNZ11_013165</name>
</gene>
<evidence type="ECO:0000256" key="2">
    <source>
        <dbReference type="ARBA" id="ARBA00022840"/>
    </source>
</evidence>
<organism evidence="5 6">
    <name type="scientific">Volvox africanus</name>
    <dbReference type="NCBI Taxonomy" id="51714"/>
    <lineage>
        <taxon>Eukaryota</taxon>
        <taxon>Viridiplantae</taxon>
        <taxon>Chlorophyta</taxon>
        <taxon>core chlorophytes</taxon>
        <taxon>Chlorophyceae</taxon>
        <taxon>CS clade</taxon>
        <taxon>Chlamydomonadales</taxon>
        <taxon>Volvocaceae</taxon>
        <taxon>Volvox</taxon>
    </lineage>
</organism>
<feature type="compositionally biased region" description="Acidic residues" evidence="3">
    <location>
        <begin position="418"/>
        <end position="427"/>
    </location>
</feature>
<dbReference type="Proteomes" id="UP001165090">
    <property type="component" value="Unassembled WGS sequence"/>
</dbReference>
<comment type="caution">
    <text evidence="5">The sequence shown here is derived from an EMBL/GenBank/DDBJ whole genome shotgun (WGS) entry which is preliminary data.</text>
</comment>
<feature type="region of interest" description="Disordered" evidence="3">
    <location>
        <begin position="1225"/>
        <end position="1249"/>
    </location>
</feature>
<dbReference type="InterPro" id="IPR050117">
    <property type="entry name" value="MAPK"/>
</dbReference>
<protein>
    <recommendedName>
        <fullName evidence="4">Protein kinase domain-containing protein</fullName>
    </recommendedName>
</protein>
<dbReference type="InterPro" id="IPR011009">
    <property type="entry name" value="Kinase-like_dom_sf"/>
</dbReference>
<keyword evidence="1" id="KW-0547">Nucleotide-binding</keyword>
<name>A0ABQ5SG97_9CHLO</name>
<evidence type="ECO:0000259" key="4">
    <source>
        <dbReference type="PROSITE" id="PS50011"/>
    </source>
</evidence>
<feature type="region of interest" description="Disordered" evidence="3">
    <location>
        <begin position="605"/>
        <end position="633"/>
    </location>
</feature>
<dbReference type="Pfam" id="PF00069">
    <property type="entry name" value="Pkinase"/>
    <property type="match status" value="1"/>
</dbReference>
<dbReference type="InterPro" id="IPR008271">
    <property type="entry name" value="Ser/Thr_kinase_AS"/>
</dbReference>
<dbReference type="Gene3D" id="3.30.200.20">
    <property type="entry name" value="Phosphorylase Kinase, domain 1"/>
    <property type="match status" value="1"/>
</dbReference>
<dbReference type="InterPro" id="IPR000719">
    <property type="entry name" value="Prot_kinase_dom"/>
</dbReference>
<evidence type="ECO:0000256" key="1">
    <source>
        <dbReference type="ARBA" id="ARBA00022741"/>
    </source>
</evidence>
<feature type="compositionally biased region" description="Basic residues" evidence="3">
    <location>
        <begin position="405"/>
        <end position="414"/>
    </location>
</feature>
<dbReference type="SUPFAM" id="SSF56112">
    <property type="entry name" value="Protein kinase-like (PK-like)"/>
    <property type="match status" value="1"/>
</dbReference>
<sequence length="1374" mass="142601">MERYEYIGQAGSGAYGQVWVCRVRPLPDGEEPIDGLRQGMLVACKVFRQAHTDKEIMRLALREVQVLRAIKHDNCVRLLDAFTSKSGKVYLIFEYVEGCAYKELCKYRTGLPPPALKLMVFQLCLSLRYLHGEKIVHRDLKPSNILINNDGVVKLCDFGFARFTSCIDPGDAERLSTYVITRWYRAPEVLLSLEYGPAADIWALGCTIAELAVGEPLMPGTSTVDQLWRIMRVFGPLPPHMAVQLVQDPRLAAHCVPPRGRTLAMRLPHAGARLVQFLEACLRLDPTQRLTADELLRMPYFFEIPQLVAGTTLEQLVARNTQTRGLTPRRRVPPSPQPPVTGVPQPQLQTVITKSAPRIVSSSSFGPQVAVAASASADAGVSAAENPKMRFLQVVHVGSLNEQRRKQKDHHHQHVPGAEEEEREGEGENTAKATQQEQRESVAAASYVATVRAGTASAIGSASATGTCNTTSPQSISAIMPTTPGVAVAAEGGGVSADAVIDGKRALDVTIAQLQSVSCPATSDNDLNELRLQPPTPAENHQDREKSTEGSDAEASLADTAAKGGNSTAADAAGAGAGNPGSVSTQLLSLRNVVGAVAVAAAAARTQHPTMPSGEPLRGLLPQLDVAGGSEPRRLQHQEAITDFQHQEAEPQHGWSPPSLQIGLAPANGGSAGGGGSGGCTSQEPSLAQGIIRGYSQLQDAAAAMSSGARGNPEAVLAALLYGSCSRQPSGGGGGSIGGGSASLHAAARVLGAMEAQTSSASVAAAVTMTHGSVGERIGLGSDASYPSLRGWAVPANQIQNCLALAEALACTDLSTSLILGASAATATVESMKNSIELQAPRVLQNQDELRALELSGCAVFSEPKESTRQQTSSATGTAMTASGDISGVATVVASAALPMTAFGAPEPWVPTGPKRRIFATGRHRNVPHSATVATSFGGSFGRRHQPDLVISASQQQDLVAAGPQSCSDHIGGDAATALMIPDANPAAVVAAAGATLSGVAPLPLTRTPTCSIALSTLLAGDLGEVMTPMGAPQLPSCTGRTYPHRRPPNQVGAVYDFTMSPLGSGTLSPYLPATGARVTASSQLDTKPTLTSSAHLLRADDPIGELNRSTTMCSPFGCSTIDNATSKAASAYLAASGVGGGSGTIQRSCHLDAGEAEAEAEAVLSDGRLPAVSSGRCTAAAQAAHRPRSQGSSLFPKAAAALLRNRRDLAQPSRCFSDRNPCTAAPVSDATSEVSSGKGDMAPGYVPRSTAPGMTSRCAMITGSAPADPAFGAPSGFSGAMKAPLGLTAAVSFRSVRSCGGKYNKENEQRQQPVEMGRERVRMGDPAGHACTAIAAAGSRHSSGGDASAVTTGKDGKGGLLQRARRKLQRLFS</sequence>
<feature type="compositionally biased region" description="Gly residues" evidence="3">
    <location>
        <begin position="670"/>
        <end position="679"/>
    </location>
</feature>
<evidence type="ECO:0000313" key="6">
    <source>
        <dbReference type="Proteomes" id="UP001165090"/>
    </source>
</evidence>
<feature type="domain" description="Protein kinase" evidence="4">
    <location>
        <begin position="4"/>
        <end position="301"/>
    </location>
</feature>
<dbReference type="PROSITE" id="PS00108">
    <property type="entry name" value="PROTEIN_KINASE_ST"/>
    <property type="match status" value="1"/>
</dbReference>
<feature type="region of interest" description="Disordered" evidence="3">
    <location>
        <begin position="1338"/>
        <end position="1366"/>
    </location>
</feature>
<keyword evidence="6" id="KW-1185">Reference proteome</keyword>
<keyword evidence="2" id="KW-0067">ATP-binding</keyword>
<reference evidence="5 6" key="1">
    <citation type="journal article" date="2023" name="IScience">
        <title>Expanded male sex-determining region conserved during the evolution of homothallism in the green alga Volvox.</title>
        <authorList>
            <person name="Yamamoto K."/>
            <person name="Matsuzaki R."/>
            <person name="Mahakham W."/>
            <person name="Heman W."/>
            <person name="Sekimoto H."/>
            <person name="Kawachi M."/>
            <person name="Minakuchi Y."/>
            <person name="Toyoda A."/>
            <person name="Nozaki H."/>
        </authorList>
    </citation>
    <scope>NUCLEOTIDE SEQUENCE [LARGE SCALE GENOMIC DNA]</scope>
    <source>
        <strain evidence="5 6">NIES-4468</strain>
    </source>
</reference>
<accession>A0ABQ5SG97</accession>